<proteinExistence type="predicted"/>
<dbReference type="EMBL" id="MU863924">
    <property type="protein sequence ID" value="KAK4200069.1"/>
    <property type="molecule type" value="Genomic_DNA"/>
</dbReference>
<reference evidence="3" key="2">
    <citation type="submission" date="2023-05" db="EMBL/GenBank/DDBJ databases">
        <authorList>
            <consortium name="Lawrence Berkeley National Laboratory"/>
            <person name="Steindorff A."/>
            <person name="Hensen N."/>
            <person name="Bonometti L."/>
            <person name="Westerberg I."/>
            <person name="Brannstrom I.O."/>
            <person name="Guillou S."/>
            <person name="Cros-Aarteil S."/>
            <person name="Calhoun S."/>
            <person name="Haridas S."/>
            <person name="Kuo A."/>
            <person name="Mondo S."/>
            <person name="Pangilinan J."/>
            <person name="Riley R."/>
            <person name="Labutti K."/>
            <person name="Andreopoulos B."/>
            <person name="Lipzen A."/>
            <person name="Chen C."/>
            <person name="Yanf M."/>
            <person name="Daum C."/>
            <person name="Ng V."/>
            <person name="Clum A."/>
            <person name="Ohm R."/>
            <person name="Martin F."/>
            <person name="Silar P."/>
            <person name="Natvig D."/>
            <person name="Lalanne C."/>
            <person name="Gautier V."/>
            <person name="Ament-Velasquez S.L."/>
            <person name="Kruys A."/>
            <person name="Hutchinson M.I."/>
            <person name="Powell A.J."/>
            <person name="Barry K."/>
            <person name="Miller A.N."/>
            <person name="Grigoriev I.V."/>
            <person name="Debuchy R."/>
            <person name="Gladieux P."/>
            <person name="Thoren M.H."/>
            <person name="Johannesson H."/>
        </authorList>
    </citation>
    <scope>NUCLEOTIDE SEQUENCE</scope>
    <source>
        <strain evidence="3">CBS 315.58</strain>
    </source>
</reference>
<feature type="region of interest" description="Disordered" evidence="2">
    <location>
        <begin position="302"/>
        <end position="337"/>
    </location>
</feature>
<feature type="compositionally biased region" description="Low complexity" evidence="2">
    <location>
        <begin position="459"/>
        <end position="472"/>
    </location>
</feature>
<gene>
    <name evidence="3" type="ORF">QBC40DRAFT_348950</name>
</gene>
<feature type="compositionally biased region" description="Polar residues" evidence="2">
    <location>
        <begin position="303"/>
        <end position="314"/>
    </location>
</feature>
<evidence type="ECO:0000256" key="1">
    <source>
        <dbReference type="SAM" id="Coils"/>
    </source>
</evidence>
<evidence type="ECO:0000313" key="4">
    <source>
        <dbReference type="Proteomes" id="UP001303160"/>
    </source>
</evidence>
<keyword evidence="1" id="KW-0175">Coiled coil</keyword>
<reference evidence="3" key="1">
    <citation type="journal article" date="2023" name="Mol. Phylogenet. Evol.">
        <title>Genome-scale phylogeny and comparative genomics of the fungal order Sordariales.</title>
        <authorList>
            <person name="Hensen N."/>
            <person name="Bonometti L."/>
            <person name="Westerberg I."/>
            <person name="Brannstrom I.O."/>
            <person name="Guillou S."/>
            <person name="Cros-Aarteil S."/>
            <person name="Calhoun S."/>
            <person name="Haridas S."/>
            <person name="Kuo A."/>
            <person name="Mondo S."/>
            <person name="Pangilinan J."/>
            <person name="Riley R."/>
            <person name="LaButti K."/>
            <person name="Andreopoulos B."/>
            <person name="Lipzen A."/>
            <person name="Chen C."/>
            <person name="Yan M."/>
            <person name="Daum C."/>
            <person name="Ng V."/>
            <person name="Clum A."/>
            <person name="Steindorff A."/>
            <person name="Ohm R.A."/>
            <person name="Martin F."/>
            <person name="Silar P."/>
            <person name="Natvig D.O."/>
            <person name="Lalanne C."/>
            <person name="Gautier V."/>
            <person name="Ament-Velasquez S.L."/>
            <person name="Kruys A."/>
            <person name="Hutchinson M.I."/>
            <person name="Powell A.J."/>
            <person name="Barry K."/>
            <person name="Miller A.N."/>
            <person name="Grigoriev I.V."/>
            <person name="Debuchy R."/>
            <person name="Gladieux P."/>
            <person name="Hiltunen Thoren M."/>
            <person name="Johannesson H."/>
        </authorList>
    </citation>
    <scope>NUCLEOTIDE SEQUENCE</scope>
    <source>
        <strain evidence="3">CBS 315.58</strain>
    </source>
</reference>
<sequence length="600" mass="63665">MAELAYTPPVLSLAGVANSQGYCSLNLAEVVPGCGTIDIELNGGSFRADVLPDRIIITATEPFDEHIFRGDGSPTDTTESTSSATGVPSLVSRYAPASLGSANGPGLLWALDLQQASASTFRSTVTSTRTSTRTSTSTSISTLRSTSRSTIRSTSISTLRSTLSTSRSISTSTLRPTSTQSTVTLRSTSTSTVKPASTIRSTSTRTSTSTSTSTSTRRFPFFTIAKNAASSTAEPVAIATPYFPDAPRFPPGRTAHLSSSASSVAASTSASVLSPARIPTQGDTARLPLHGLLHNIIGRSYRVQPQNSDETTTDSVEHSSPKGGSNSNPRPTGEYPAVDVDSATAITKVDLTSTCGRVGVSKLLDIDLDLSGINIDIDLYLDILSDSSSGSGGLVSGLLSGILGRRDLREEIKAKAAEQKEKAQKLKDRLKAEAAEEKEGVIRKTYEAKCDAVLAVPTTTASASSSTPTTTEAPRRRPAKANTRPSRPESAREITETIVSIEEVSEEVTVVEECIRQCEKTSIRASVRAGEVRECLGVTVKRDIKADNCVYFVGGIEVVDLELVLLLEEEADLDEEDEIRAEEGDARSDSFVPVRRGRRE</sequence>
<feature type="compositionally biased region" description="Polar residues" evidence="2">
    <location>
        <begin position="74"/>
        <end position="86"/>
    </location>
</feature>
<accession>A0AAN6XGA6</accession>
<evidence type="ECO:0000256" key="2">
    <source>
        <dbReference type="SAM" id="MobiDB-lite"/>
    </source>
</evidence>
<dbReference type="Proteomes" id="UP001303160">
    <property type="component" value="Unassembled WGS sequence"/>
</dbReference>
<protein>
    <submittedName>
        <fullName evidence="3">Uncharacterized protein</fullName>
    </submittedName>
</protein>
<keyword evidence="4" id="KW-1185">Reference proteome</keyword>
<organism evidence="3 4">
    <name type="scientific">Triangularia verruculosa</name>
    <dbReference type="NCBI Taxonomy" id="2587418"/>
    <lineage>
        <taxon>Eukaryota</taxon>
        <taxon>Fungi</taxon>
        <taxon>Dikarya</taxon>
        <taxon>Ascomycota</taxon>
        <taxon>Pezizomycotina</taxon>
        <taxon>Sordariomycetes</taxon>
        <taxon>Sordariomycetidae</taxon>
        <taxon>Sordariales</taxon>
        <taxon>Podosporaceae</taxon>
        <taxon>Triangularia</taxon>
    </lineage>
</organism>
<feature type="coiled-coil region" evidence="1">
    <location>
        <begin position="405"/>
        <end position="440"/>
    </location>
</feature>
<feature type="region of interest" description="Disordered" evidence="2">
    <location>
        <begin position="122"/>
        <end position="214"/>
    </location>
</feature>
<feature type="region of interest" description="Disordered" evidence="2">
    <location>
        <begin position="459"/>
        <end position="492"/>
    </location>
</feature>
<dbReference type="AlphaFoldDB" id="A0AAN6XGA6"/>
<evidence type="ECO:0000313" key="3">
    <source>
        <dbReference type="EMBL" id="KAK4200069.1"/>
    </source>
</evidence>
<feature type="region of interest" description="Disordered" evidence="2">
    <location>
        <begin position="66"/>
        <end position="86"/>
    </location>
</feature>
<feature type="region of interest" description="Disordered" evidence="2">
    <location>
        <begin position="575"/>
        <end position="600"/>
    </location>
</feature>
<name>A0AAN6XGA6_9PEZI</name>
<comment type="caution">
    <text evidence="3">The sequence shown here is derived from an EMBL/GenBank/DDBJ whole genome shotgun (WGS) entry which is preliminary data.</text>
</comment>